<dbReference type="EMBL" id="OBDR01000008">
    <property type="protein sequence ID" value="SNY18441.1"/>
    <property type="molecule type" value="Genomic_DNA"/>
</dbReference>
<keyword evidence="1" id="KW-0472">Membrane</keyword>
<reference evidence="5 9" key="4">
    <citation type="submission" date="2019-03" db="EMBL/GenBank/DDBJ databases">
        <title>Subsurface microbial communities from deep shales in Ohio and West Virginia, USA.</title>
        <authorList>
            <person name="Wrighton K."/>
        </authorList>
    </citation>
    <scope>NUCLEOTIDE SEQUENCE [LARGE SCALE GENOMIC DNA]</scope>
    <source>
        <strain evidence="2 7">DSM 10369</strain>
        <strain evidence="5 9">WG1_MB</strain>
    </source>
</reference>
<dbReference type="Proteomes" id="UP000295404">
    <property type="component" value="Unassembled WGS sequence"/>
</dbReference>
<evidence type="ECO:0000313" key="2">
    <source>
        <dbReference type="EMBL" id="PQV42266.1"/>
    </source>
</evidence>
<dbReference type="EMBL" id="SMMS01000001">
    <property type="protein sequence ID" value="TCL12043.1"/>
    <property type="molecule type" value="Genomic_DNA"/>
</dbReference>
<organism evidence="4 6">
    <name type="scientific">Methanohalophilus euhalobius</name>
    <dbReference type="NCBI Taxonomy" id="51203"/>
    <lineage>
        <taxon>Archaea</taxon>
        <taxon>Methanobacteriati</taxon>
        <taxon>Methanobacteriota</taxon>
        <taxon>Stenosarchaea group</taxon>
        <taxon>Methanomicrobia</taxon>
        <taxon>Methanosarcinales</taxon>
        <taxon>Methanosarcinaceae</taxon>
        <taxon>Methanohalophilus</taxon>
    </lineage>
</organism>
<dbReference type="EMBL" id="RJJF01000018">
    <property type="protein sequence ID" value="RNI07846.1"/>
    <property type="molecule type" value="Genomic_DNA"/>
</dbReference>
<name>A0A285G7P0_9EURY</name>
<keyword evidence="6" id="KW-1185">Reference proteome</keyword>
<evidence type="ECO:0000313" key="7">
    <source>
        <dbReference type="Proteomes" id="UP000251060"/>
    </source>
</evidence>
<dbReference type="Proteomes" id="UP000217726">
    <property type="component" value="Unassembled WGS sequence"/>
</dbReference>
<evidence type="ECO:0000313" key="5">
    <source>
        <dbReference type="EMBL" id="TCL12043.1"/>
    </source>
</evidence>
<dbReference type="Proteomes" id="UP000273978">
    <property type="component" value="Unassembled WGS sequence"/>
</dbReference>
<dbReference type="EMBL" id="PVBU01000007">
    <property type="protein sequence ID" value="PQV42266.1"/>
    <property type="molecule type" value="Genomic_DNA"/>
</dbReference>
<gene>
    <name evidence="2" type="ORF">B0H22_10742</name>
    <name evidence="5" type="ORF">C7960_1253</name>
    <name evidence="3" type="ORF">EDD83_07900</name>
    <name evidence="4" type="ORF">SAMN06295989_10851</name>
</gene>
<dbReference type="AlphaFoldDB" id="A0A285G7P0"/>
<keyword evidence="1" id="KW-1133">Transmembrane helix</keyword>
<sequence length="64" mass="7545">MKQEAIWFSQVVVHTLILTVYIILTSIIAGYLTEMIVDDESKSYRYKRKDMTIDFQTVVNIRLC</sequence>
<evidence type="ECO:0000313" key="4">
    <source>
        <dbReference type="EMBL" id="SNY18441.1"/>
    </source>
</evidence>
<reference evidence="3 8" key="3">
    <citation type="submission" date="2018-10" db="EMBL/GenBank/DDBJ databases">
        <title>Cultivation of a novel Methanohalophilus strain from Kebrit Deep of the Red Sea and a genomic comparison of members of the genus Methanohalophilus.</title>
        <authorList>
            <person name="Guan Y."/>
            <person name="Ngugi D.K."/>
            <person name="Stingl U."/>
        </authorList>
    </citation>
    <scope>NUCLEOTIDE SEQUENCE [LARGE SCALE GENOMIC DNA]</scope>
    <source>
        <strain evidence="3 8">DSM 10369</strain>
    </source>
</reference>
<evidence type="ECO:0000313" key="3">
    <source>
        <dbReference type="EMBL" id="RNI07846.1"/>
    </source>
</evidence>
<reference evidence="4" key="1">
    <citation type="submission" date="2017-09" db="EMBL/GenBank/DDBJ databases">
        <authorList>
            <person name="Ehlers B."/>
            <person name="Leendertz F.H."/>
        </authorList>
    </citation>
    <scope>NUCLEOTIDE SEQUENCE [LARGE SCALE GENOMIC DNA]</scope>
    <source>
        <strain evidence="4">WG-1MB</strain>
    </source>
</reference>
<evidence type="ECO:0000313" key="6">
    <source>
        <dbReference type="Proteomes" id="UP000217726"/>
    </source>
</evidence>
<evidence type="ECO:0000313" key="9">
    <source>
        <dbReference type="Proteomes" id="UP000295404"/>
    </source>
</evidence>
<proteinExistence type="predicted"/>
<evidence type="ECO:0000313" key="8">
    <source>
        <dbReference type="Proteomes" id="UP000273978"/>
    </source>
</evidence>
<reference evidence="6" key="2">
    <citation type="submission" date="2017-09" db="EMBL/GenBank/DDBJ databases">
        <authorList>
            <person name="Varghese N."/>
            <person name="Submissions S."/>
        </authorList>
    </citation>
    <scope>NUCLEOTIDE SEQUENCE [LARGE SCALE GENOMIC DNA]</scope>
    <source>
        <strain evidence="6">WG-1MB</strain>
    </source>
</reference>
<feature type="transmembrane region" description="Helical" evidence="1">
    <location>
        <begin position="6"/>
        <end position="32"/>
    </location>
</feature>
<protein>
    <submittedName>
        <fullName evidence="4">Uncharacterized protein</fullName>
    </submittedName>
</protein>
<keyword evidence="1" id="KW-0812">Transmembrane</keyword>
<dbReference type="Proteomes" id="UP000251060">
    <property type="component" value="Unassembled WGS sequence"/>
</dbReference>
<evidence type="ECO:0000256" key="1">
    <source>
        <dbReference type="SAM" id="Phobius"/>
    </source>
</evidence>
<accession>A0A285G7P0</accession>